<feature type="compositionally biased region" description="Basic and acidic residues" evidence="1">
    <location>
        <begin position="134"/>
        <end position="150"/>
    </location>
</feature>
<organism evidence="2">
    <name type="scientific">Oryza brachyantha</name>
    <name type="common">malo sina</name>
    <dbReference type="NCBI Taxonomy" id="4533"/>
    <lineage>
        <taxon>Eukaryota</taxon>
        <taxon>Viridiplantae</taxon>
        <taxon>Streptophyta</taxon>
        <taxon>Embryophyta</taxon>
        <taxon>Tracheophyta</taxon>
        <taxon>Spermatophyta</taxon>
        <taxon>Magnoliopsida</taxon>
        <taxon>Liliopsida</taxon>
        <taxon>Poales</taxon>
        <taxon>Poaceae</taxon>
        <taxon>BOP clade</taxon>
        <taxon>Oryzoideae</taxon>
        <taxon>Oryzeae</taxon>
        <taxon>Oryzinae</taxon>
        <taxon>Oryza</taxon>
    </lineage>
</organism>
<dbReference type="Gramene" id="OB08G13300.1">
    <property type="protein sequence ID" value="OB08G13300.1"/>
    <property type="gene ID" value="OB08G13300"/>
</dbReference>
<evidence type="ECO:0000313" key="3">
    <source>
        <dbReference type="Proteomes" id="UP000006038"/>
    </source>
</evidence>
<name>J3MQF1_ORYBR</name>
<dbReference type="HOGENOM" id="CLU_096639_0_0_1"/>
<accession>J3MQF1</accession>
<dbReference type="Proteomes" id="UP000006038">
    <property type="component" value="Chromosome 8"/>
</dbReference>
<dbReference type="AlphaFoldDB" id="J3MQF1"/>
<evidence type="ECO:0000313" key="2">
    <source>
        <dbReference type="EnsemblPlants" id="OB08G13300.1"/>
    </source>
</evidence>
<proteinExistence type="predicted"/>
<feature type="compositionally biased region" description="Pro residues" evidence="1">
    <location>
        <begin position="93"/>
        <end position="105"/>
    </location>
</feature>
<sequence length="252" mass="27224">MPRKPRASTRAARPPPPSPPPSPSPSPRPAESGESHAPAAVSGRWTRSRARALGLDTAEHPRAGGGGGAPAAAPPTTKSSSTGMTLASRPLPLRYPPYPTLPPGKRPTRKHADAVLKWIDERRRVAKLSKQQAQRKDIPTLRDDPEHSEPLTDDAVVKPPYKAMVRRVARSVVGVSSKIPDGELISQCTGVIISWEGTTKRAKILTAAAAVCDFRGELHNPTLKLSVQCQIRLSQKDSCYSSMCTMVSPFWR</sequence>
<feature type="compositionally biased region" description="Pro residues" evidence="1">
    <location>
        <begin position="13"/>
        <end position="28"/>
    </location>
</feature>
<reference evidence="2" key="1">
    <citation type="journal article" date="2013" name="Nat. Commun.">
        <title>Whole-genome sequencing of Oryza brachyantha reveals mechanisms underlying Oryza genome evolution.</title>
        <authorList>
            <person name="Chen J."/>
            <person name="Huang Q."/>
            <person name="Gao D."/>
            <person name="Wang J."/>
            <person name="Lang Y."/>
            <person name="Liu T."/>
            <person name="Li B."/>
            <person name="Bai Z."/>
            <person name="Luis Goicoechea J."/>
            <person name="Liang C."/>
            <person name="Chen C."/>
            <person name="Zhang W."/>
            <person name="Sun S."/>
            <person name="Liao Y."/>
            <person name="Zhang X."/>
            <person name="Yang L."/>
            <person name="Song C."/>
            <person name="Wang M."/>
            <person name="Shi J."/>
            <person name="Liu G."/>
            <person name="Liu J."/>
            <person name="Zhou H."/>
            <person name="Zhou W."/>
            <person name="Yu Q."/>
            <person name="An N."/>
            <person name="Chen Y."/>
            <person name="Cai Q."/>
            <person name="Wang B."/>
            <person name="Liu B."/>
            <person name="Min J."/>
            <person name="Huang Y."/>
            <person name="Wu H."/>
            <person name="Li Z."/>
            <person name="Zhang Y."/>
            <person name="Yin Y."/>
            <person name="Song W."/>
            <person name="Jiang J."/>
            <person name="Jackson S.A."/>
            <person name="Wing R.A."/>
            <person name="Wang J."/>
            <person name="Chen M."/>
        </authorList>
    </citation>
    <scope>NUCLEOTIDE SEQUENCE [LARGE SCALE GENOMIC DNA]</scope>
    <source>
        <strain evidence="2">cv. IRGC 101232</strain>
    </source>
</reference>
<feature type="region of interest" description="Disordered" evidence="1">
    <location>
        <begin position="126"/>
        <end position="154"/>
    </location>
</feature>
<feature type="region of interest" description="Disordered" evidence="1">
    <location>
        <begin position="1"/>
        <end position="110"/>
    </location>
</feature>
<reference evidence="2" key="2">
    <citation type="submission" date="2013-04" db="UniProtKB">
        <authorList>
            <consortium name="EnsemblPlants"/>
        </authorList>
    </citation>
    <scope>IDENTIFICATION</scope>
</reference>
<dbReference type="STRING" id="4533.J3MQF1"/>
<evidence type="ECO:0000256" key="1">
    <source>
        <dbReference type="SAM" id="MobiDB-lite"/>
    </source>
</evidence>
<dbReference type="OMA" id="YSSMCTM"/>
<feature type="compositionally biased region" description="Polar residues" evidence="1">
    <location>
        <begin position="76"/>
        <end position="85"/>
    </location>
</feature>
<dbReference type="EnsemblPlants" id="OB08G13300.1">
    <property type="protein sequence ID" value="OB08G13300.1"/>
    <property type="gene ID" value="OB08G13300"/>
</dbReference>
<keyword evidence="3" id="KW-1185">Reference proteome</keyword>
<protein>
    <submittedName>
        <fullName evidence="2">Uncharacterized protein</fullName>
    </submittedName>
</protein>